<reference evidence="5" key="1">
    <citation type="submission" date="2018-05" db="EMBL/GenBank/DDBJ databases">
        <authorList>
            <person name="Li Y."/>
        </authorList>
    </citation>
    <scope>NUCLEOTIDE SEQUENCE [LARGE SCALE GENOMIC DNA]</scope>
    <source>
        <strain evidence="5">sk1b4</strain>
    </source>
</reference>
<sequence length="398" mass="43831">MLNKASDQHRRRRPMREIISYFAVTSAEFWVGITLIVLALAVLLLAVRPESEYADLPRGEFPSPGESHPTRHVSGGDPPVRVLPPNMRPQDGALIMREAPRDEIAISALLDLASRGFIELVEYRYLPKATPSIIIVFLRGPDETCNTEERTFLDLISVPGRAENPPYAKSHPFDERRFRATLEDLGFPPVGVPVARLSGTRRSVGEKLVGTVTKRVSSDYHWLRSGRESLASAGILELLGGFAATILTIILMLAGSLRPFWVIVSVLLMVIGAATILGASVRTTDGSVARDQARGFRRYLIETPLDASIGEIAGYGAWAVALDCIDGWVQSLERLSVVQQVDVAESVPSLIRTSEPLTSWNQVGEFLSLLLNRLHADPESDDTKSPSVYVSWQDIRVE</sequence>
<dbReference type="EMBL" id="QETB01000006">
    <property type="protein sequence ID" value="PWF24511.1"/>
    <property type="molecule type" value="Genomic_DNA"/>
</dbReference>
<keyword evidence="2" id="KW-0472">Membrane</keyword>
<accession>A0A2V1K047</accession>
<keyword evidence="5" id="KW-1185">Reference proteome</keyword>
<dbReference type="Proteomes" id="UP000245283">
    <property type="component" value="Unassembled WGS sequence"/>
</dbReference>
<dbReference type="OrthoDB" id="3264916at2"/>
<dbReference type="InterPro" id="IPR048389">
    <property type="entry name" value="YciQ-like_C"/>
</dbReference>
<gene>
    <name evidence="4" type="ORF">DD236_10775</name>
</gene>
<organism evidence="4 5">
    <name type="scientific">Ancrocorticia populi</name>
    <dbReference type="NCBI Taxonomy" id="2175228"/>
    <lineage>
        <taxon>Bacteria</taxon>
        <taxon>Bacillati</taxon>
        <taxon>Actinomycetota</taxon>
        <taxon>Actinomycetes</taxon>
        <taxon>Actinomycetales</taxon>
        <taxon>Actinomycetaceae</taxon>
        <taxon>Ancrocorticia</taxon>
    </lineage>
</organism>
<keyword evidence="2" id="KW-0812">Transmembrane</keyword>
<feature type="domain" description="Predicted membrane protein YciQ-like C-terminal" evidence="3">
    <location>
        <begin position="84"/>
        <end position="300"/>
    </location>
</feature>
<protein>
    <recommendedName>
        <fullName evidence="3">Predicted membrane protein YciQ-like C-terminal domain-containing protein</fullName>
    </recommendedName>
</protein>
<evidence type="ECO:0000313" key="4">
    <source>
        <dbReference type="EMBL" id="PWF24511.1"/>
    </source>
</evidence>
<feature type="transmembrane region" description="Helical" evidence="2">
    <location>
        <begin position="21"/>
        <end position="47"/>
    </location>
</feature>
<evidence type="ECO:0000256" key="2">
    <source>
        <dbReference type="SAM" id="Phobius"/>
    </source>
</evidence>
<feature type="region of interest" description="Disordered" evidence="1">
    <location>
        <begin position="56"/>
        <end position="85"/>
    </location>
</feature>
<feature type="transmembrane region" description="Helical" evidence="2">
    <location>
        <begin position="230"/>
        <end position="253"/>
    </location>
</feature>
<feature type="transmembrane region" description="Helical" evidence="2">
    <location>
        <begin position="260"/>
        <end position="281"/>
    </location>
</feature>
<proteinExistence type="predicted"/>
<comment type="caution">
    <text evidence="4">The sequence shown here is derived from an EMBL/GenBank/DDBJ whole genome shotgun (WGS) entry which is preliminary data.</text>
</comment>
<evidence type="ECO:0000256" key="1">
    <source>
        <dbReference type="SAM" id="MobiDB-lite"/>
    </source>
</evidence>
<evidence type="ECO:0000313" key="5">
    <source>
        <dbReference type="Proteomes" id="UP000245283"/>
    </source>
</evidence>
<dbReference type="AlphaFoldDB" id="A0A2V1K047"/>
<evidence type="ECO:0000259" key="3">
    <source>
        <dbReference type="Pfam" id="PF20990"/>
    </source>
</evidence>
<dbReference type="Pfam" id="PF20990">
    <property type="entry name" value="DUF2207_C"/>
    <property type="match status" value="1"/>
</dbReference>
<name>A0A2V1K047_9ACTO</name>
<keyword evidence="2" id="KW-1133">Transmembrane helix</keyword>